<evidence type="ECO:0000313" key="4">
    <source>
        <dbReference type="EMBL" id="CAG7606745.1"/>
    </source>
</evidence>
<dbReference type="Proteomes" id="UP000693892">
    <property type="component" value="Unassembled WGS sequence"/>
</dbReference>
<dbReference type="InterPro" id="IPR001509">
    <property type="entry name" value="Epimerase_deHydtase"/>
</dbReference>
<dbReference type="AlphaFoldDB" id="A0A916JY54"/>
<dbReference type="InterPro" id="IPR013549">
    <property type="entry name" value="DUF1731"/>
</dbReference>
<organism evidence="4 5">
    <name type="scientific">Leucobacter soli</name>
    <dbReference type="NCBI Taxonomy" id="2812850"/>
    <lineage>
        <taxon>Bacteria</taxon>
        <taxon>Bacillati</taxon>
        <taxon>Actinomycetota</taxon>
        <taxon>Actinomycetes</taxon>
        <taxon>Micrococcales</taxon>
        <taxon>Microbacteriaceae</taxon>
        <taxon>Leucobacter</taxon>
    </lineage>
</organism>
<dbReference type="RefSeq" id="WP_218114585.1">
    <property type="nucleotide sequence ID" value="NZ_CAJVAP010000008.1"/>
</dbReference>
<gene>
    <name evidence="4" type="ORF">LEUCIP111803_00965</name>
</gene>
<evidence type="ECO:0000259" key="3">
    <source>
        <dbReference type="Pfam" id="PF08338"/>
    </source>
</evidence>
<dbReference type="PANTHER" id="PTHR11092">
    <property type="entry name" value="SUGAR NUCLEOTIDE EPIMERASE RELATED"/>
    <property type="match status" value="1"/>
</dbReference>
<name>A0A916JY54_9MICO</name>
<dbReference type="Pfam" id="PF01370">
    <property type="entry name" value="Epimerase"/>
    <property type="match status" value="1"/>
</dbReference>
<reference evidence="4" key="1">
    <citation type="submission" date="2021-06" db="EMBL/GenBank/DDBJ databases">
        <authorList>
            <person name="Criscuolo A."/>
        </authorList>
    </citation>
    <scope>NUCLEOTIDE SEQUENCE</scope>
    <source>
        <strain evidence="4">CIP111803</strain>
    </source>
</reference>
<comment type="caution">
    <text evidence="4">The sequence shown here is derived from an EMBL/GenBank/DDBJ whole genome shotgun (WGS) entry which is preliminary data.</text>
</comment>
<dbReference type="EMBL" id="CAJVAP010000008">
    <property type="protein sequence ID" value="CAG7606745.1"/>
    <property type="molecule type" value="Genomic_DNA"/>
</dbReference>
<feature type="domain" description="NAD-dependent epimerase/dehydratase" evidence="2">
    <location>
        <begin position="6"/>
        <end position="218"/>
    </location>
</feature>
<dbReference type="Pfam" id="PF08338">
    <property type="entry name" value="DUF1731"/>
    <property type="match status" value="1"/>
</dbReference>
<comment type="similarity">
    <text evidence="1">Belongs to the NAD(P)-dependent epimerase/dehydratase family. SDR39U1 subfamily.</text>
</comment>
<evidence type="ECO:0000256" key="1">
    <source>
        <dbReference type="ARBA" id="ARBA00009353"/>
    </source>
</evidence>
<sequence>MSTARVVIAGGAGLIGSELARSLRADGIEVTRLVRRPARAPDEAEWSAAAAPDSGVLDPEVLAGAAAVVCLNGASIGRLPWTRRYRETLRRSRIEPTRALAAAIRALGSEAPALLAGSAVGYYGHRPGEEIDETGAPGATFLAGLCAEWEREALAAGPAARVVLLRTAPLLHRRGVLKPLMALTRLGLSGPLGSGRQIWPWISLEDEVRAIRHLIDSAIEGPVNLTGPTPASANEIGRELARAMRRPFALPAPAWALRLALGVDAADSLLLADARVVPAVLERSGFEFRHRDPATAVAAALDAEPEG</sequence>
<protein>
    <submittedName>
        <fullName evidence="4">Epimerase family protein</fullName>
    </submittedName>
</protein>
<keyword evidence="5" id="KW-1185">Reference proteome</keyword>
<dbReference type="InterPro" id="IPR010099">
    <property type="entry name" value="SDR39U1"/>
</dbReference>
<accession>A0A916JY54</accession>
<dbReference type="NCBIfam" id="TIGR01777">
    <property type="entry name" value="yfcH"/>
    <property type="match status" value="1"/>
</dbReference>
<dbReference type="PANTHER" id="PTHR11092:SF0">
    <property type="entry name" value="EPIMERASE FAMILY PROTEIN SDR39U1"/>
    <property type="match status" value="1"/>
</dbReference>
<evidence type="ECO:0000259" key="2">
    <source>
        <dbReference type="Pfam" id="PF01370"/>
    </source>
</evidence>
<feature type="domain" description="DUF1731" evidence="3">
    <location>
        <begin position="252"/>
        <end position="299"/>
    </location>
</feature>
<proteinExistence type="inferred from homology"/>
<evidence type="ECO:0000313" key="5">
    <source>
        <dbReference type="Proteomes" id="UP000693892"/>
    </source>
</evidence>